<name>A0A9P6ITZ9_9FUNG</name>
<keyword evidence="5" id="KW-0460">Magnesium</keyword>
<dbReference type="GO" id="GO:0046872">
    <property type="term" value="F:metal ion binding"/>
    <property type="evidence" value="ECO:0007669"/>
    <property type="project" value="UniProtKB-KW"/>
</dbReference>
<protein>
    <submittedName>
        <fullName evidence="8">Cysteinyl-tRNA synthetase</fullName>
    </submittedName>
</protein>
<organism evidence="8 9">
    <name type="scientific">Modicella reniformis</name>
    <dbReference type="NCBI Taxonomy" id="1440133"/>
    <lineage>
        <taxon>Eukaryota</taxon>
        <taxon>Fungi</taxon>
        <taxon>Fungi incertae sedis</taxon>
        <taxon>Mucoromycota</taxon>
        <taxon>Mortierellomycotina</taxon>
        <taxon>Mortierellomycetes</taxon>
        <taxon>Mortierellales</taxon>
        <taxon>Mortierellaceae</taxon>
        <taxon>Modicella</taxon>
    </lineage>
</organism>
<dbReference type="GO" id="GO:0004016">
    <property type="term" value="F:adenylate cyclase activity"/>
    <property type="evidence" value="ECO:0007669"/>
    <property type="project" value="UniProtKB-EC"/>
</dbReference>
<evidence type="ECO:0000256" key="6">
    <source>
        <dbReference type="SAM" id="MobiDB-lite"/>
    </source>
</evidence>
<reference evidence="8" key="1">
    <citation type="journal article" date="2020" name="Fungal Divers.">
        <title>Resolving the Mortierellaceae phylogeny through synthesis of multi-gene phylogenetics and phylogenomics.</title>
        <authorList>
            <person name="Vandepol N."/>
            <person name="Liber J."/>
            <person name="Desiro A."/>
            <person name="Na H."/>
            <person name="Kennedy M."/>
            <person name="Barry K."/>
            <person name="Grigoriev I.V."/>
            <person name="Miller A.N."/>
            <person name="O'Donnell K."/>
            <person name="Stajich J.E."/>
            <person name="Bonito G."/>
        </authorList>
    </citation>
    <scope>NUCLEOTIDE SEQUENCE</scope>
    <source>
        <strain evidence="8">MES-2147</strain>
    </source>
</reference>
<dbReference type="CDD" id="cd17214">
    <property type="entry name" value="RA_CYR1_like"/>
    <property type="match status" value="1"/>
</dbReference>
<dbReference type="AlphaFoldDB" id="A0A9P6ITZ9"/>
<dbReference type="InterPro" id="IPR029071">
    <property type="entry name" value="Ubiquitin-like_domsf"/>
</dbReference>
<dbReference type="InterPro" id="IPR003591">
    <property type="entry name" value="Leu-rich_rpt_typical-subtyp"/>
</dbReference>
<dbReference type="Gene3D" id="3.80.10.10">
    <property type="entry name" value="Ribonuclease Inhibitor"/>
    <property type="match status" value="3"/>
</dbReference>
<dbReference type="PANTHER" id="PTHR48051">
    <property type="match status" value="1"/>
</dbReference>
<evidence type="ECO:0000313" key="9">
    <source>
        <dbReference type="Proteomes" id="UP000749646"/>
    </source>
</evidence>
<dbReference type="InterPro" id="IPR032675">
    <property type="entry name" value="LRR_dom_sf"/>
</dbReference>
<dbReference type="PROSITE" id="PS51450">
    <property type="entry name" value="LRR"/>
    <property type="match status" value="5"/>
</dbReference>
<dbReference type="SUPFAM" id="SSF52058">
    <property type="entry name" value="L domain-like"/>
    <property type="match status" value="1"/>
</dbReference>
<dbReference type="Pfam" id="PF13855">
    <property type="entry name" value="LRR_8"/>
    <property type="match status" value="2"/>
</dbReference>
<comment type="caution">
    <text evidence="8">The sequence shown here is derived from an EMBL/GenBank/DDBJ whole genome shotgun (WGS) entry which is preliminary data.</text>
</comment>
<evidence type="ECO:0000256" key="2">
    <source>
        <dbReference type="ARBA" id="ARBA00022614"/>
    </source>
</evidence>
<keyword evidence="3" id="KW-0479">Metal-binding</keyword>
<keyword evidence="4" id="KW-0677">Repeat</keyword>
<proteinExistence type="predicted"/>
<dbReference type="OrthoDB" id="2021138at2759"/>
<dbReference type="InterPro" id="IPR050216">
    <property type="entry name" value="LRR_domain-containing"/>
</dbReference>
<evidence type="ECO:0000256" key="3">
    <source>
        <dbReference type="ARBA" id="ARBA00022723"/>
    </source>
</evidence>
<dbReference type="SMART" id="SM00364">
    <property type="entry name" value="LRR_BAC"/>
    <property type="match status" value="9"/>
</dbReference>
<dbReference type="InterPro" id="IPR001611">
    <property type="entry name" value="Leu-rich_rpt"/>
</dbReference>
<dbReference type="SMART" id="SM00369">
    <property type="entry name" value="LRR_TYP"/>
    <property type="match status" value="12"/>
</dbReference>
<dbReference type="InterPro" id="IPR000159">
    <property type="entry name" value="RA_dom"/>
</dbReference>
<feature type="compositionally biased region" description="Acidic residues" evidence="6">
    <location>
        <begin position="50"/>
        <end position="61"/>
    </location>
</feature>
<dbReference type="PANTHER" id="PTHR48051:SF1">
    <property type="entry name" value="RAS SUPPRESSOR PROTEIN 1"/>
    <property type="match status" value="1"/>
</dbReference>
<feature type="domain" description="Ras-associating" evidence="7">
    <location>
        <begin position="75"/>
        <end position="150"/>
    </location>
</feature>
<evidence type="ECO:0000256" key="4">
    <source>
        <dbReference type="ARBA" id="ARBA00022737"/>
    </source>
</evidence>
<dbReference type="SMART" id="SM00365">
    <property type="entry name" value="LRR_SD22"/>
    <property type="match status" value="7"/>
</dbReference>
<evidence type="ECO:0000259" key="7">
    <source>
        <dbReference type="PROSITE" id="PS50200"/>
    </source>
</evidence>
<feature type="compositionally biased region" description="Polar residues" evidence="6">
    <location>
        <begin position="560"/>
        <end position="572"/>
    </location>
</feature>
<accession>A0A9P6ITZ9</accession>
<dbReference type="SUPFAM" id="SSF54236">
    <property type="entry name" value="Ubiquitin-like"/>
    <property type="match status" value="1"/>
</dbReference>
<evidence type="ECO:0000313" key="8">
    <source>
        <dbReference type="EMBL" id="KAF9947301.1"/>
    </source>
</evidence>
<evidence type="ECO:0000256" key="1">
    <source>
        <dbReference type="ARBA" id="ARBA00001593"/>
    </source>
</evidence>
<sequence length="695" mass="77227">MKDAPKNAQWASHSGVATGTEAWHAPESWGVQPLSTSYVGPPPKAQVVPVEEDTSDDMEQSDYEWSSYGKKKLSTIRIFRADTTYTTVNCGYNITASELSSMLCRKIFKPDTSKYHLYVCRNNVVRPLGPYERPLQIMRKCLEVFGYTPQDKLDELSGKDNSFLCRFTFLEDDEPLVTNQHMDLPLDFVQNCSSLKWLEMAYNDLDKIPSNVRYITNLNKLDIKGNRIKDLETAYLHEARKLDTLILQCNRLESIPDTFKTFQCLRVVNLSSNNFTKFPQILCKITTLEELDLSFNTITEIPADIGHLKRLKNLLLFGNKIGTSLPKSMEDLTSLRKLDIRQNGILNLDALSDMQSLEHLLVDYNTNVVLNNSFGALVRASVVKCNITDINIRGTGSTLVFLDLSSNKLSNLVPGLFEHLQSLETLKLDNNSISSIPGTIGALKHLRTLSVANNSLNSIPDEIAQLDSLLHLDVHSNSLSELPASIWKCSLESLNASSNILESFPFPPEDVILTKNGSVMSSSSSAAALPDAELQAITQGKNTTSPPTSKPLPAPPTIAHNPSSNGRSVNPPLSNTLQSLYLGDNRLPDDVFDPLAHFTSLKVLNLSHNFIAEIPRGQIPSPGNLVELYLGGNQLTHLPADDIEALRNLSVLYRSGNKLTTLPAELGKINNLVVLDVGCNMLKYNISNWPYDWNW</sequence>
<dbReference type="Proteomes" id="UP000749646">
    <property type="component" value="Unassembled WGS sequence"/>
</dbReference>
<feature type="region of interest" description="Disordered" evidence="6">
    <location>
        <begin position="33"/>
        <end position="61"/>
    </location>
</feature>
<keyword evidence="2" id="KW-0433">Leucine-rich repeat</keyword>
<keyword evidence="9" id="KW-1185">Reference proteome</keyword>
<dbReference type="Pfam" id="PF23598">
    <property type="entry name" value="LRR_14"/>
    <property type="match status" value="1"/>
</dbReference>
<evidence type="ECO:0000256" key="5">
    <source>
        <dbReference type="ARBA" id="ARBA00022842"/>
    </source>
</evidence>
<dbReference type="GO" id="GO:0005737">
    <property type="term" value="C:cytoplasm"/>
    <property type="evidence" value="ECO:0007669"/>
    <property type="project" value="TreeGrafter"/>
</dbReference>
<dbReference type="EMBL" id="JAAAHW010007593">
    <property type="protein sequence ID" value="KAF9947301.1"/>
    <property type="molecule type" value="Genomic_DNA"/>
</dbReference>
<dbReference type="GO" id="GO:0007165">
    <property type="term" value="P:signal transduction"/>
    <property type="evidence" value="ECO:0007669"/>
    <property type="project" value="InterPro"/>
</dbReference>
<dbReference type="Pfam" id="PF23010">
    <property type="entry name" value="RA_3"/>
    <property type="match status" value="1"/>
</dbReference>
<dbReference type="InterPro" id="IPR055414">
    <property type="entry name" value="LRR_R13L4/SHOC2-like"/>
</dbReference>
<gene>
    <name evidence="8" type="primary">CYR1_3</name>
    <name evidence="8" type="ORF">BGZ65_008926</name>
</gene>
<feature type="region of interest" description="Disordered" evidence="6">
    <location>
        <begin position="539"/>
        <end position="572"/>
    </location>
</feature>
<dbReference type="InterPro" id="IPR055071">
    <property type="entry name" value="RA_PHLPP-like"/>
</dbReference>
<comment type="catalytic activity">
    <reaction evidence="1">
        <text>ATP = 3',5'-cyclic AMP + diphosphate</text>
        <dbReference type="Rhea" id="RHEA:15389"/>
        <dbReference type="ChEBI" id="CHEBI:30616"/>
        <dbReference type="ChEBI" id="CHEBI:33019"/>
        <dbReference type="ChEBI" id="CHEBI:58165"/>
        <dbReference type="EC" id="4.6.1.1"/>
    </reaction>
</comment>
<dbReference type="PROSITE" id="PS50200">
    <property type="entry name" value="RA"/>
    <property type="match status" value="1"/>
</dbReference>